<protein>
    <submittedName>
        <fullName evidence="1">Uncharacterized protein</fullName>
    </submittedName>
</protein>
<evidence type="ECO:0000313" key="2">
    <source>
        <dbReference type="Proteomes" id="UP000000226"/>
    </source>
</evidence>
<dbReference type="PANTHER" id="PTHR31286">
    <property type="entry name" value="GLYCINE-RICH CELL WALL STRUCTURAL PROTEIN 1.8-LIKE"/>
    <property type="match status" value="1"/>
</dbReference>
<accession>V7CH85</accession>
<dbReference type="PANTHER" id="PTHR31286:SF176">
    <property type="entry name" value="DUF4283 DOMAIN PROTEIN"/>
    <property type="match status" value="1"/>
</dbReference>
<gene>
    <name evidence="1" type="ORF">PHAVU_002G080500g</name>
</gene>
<dbReference type="OMA" id="CKMIGHE"/>
<dbReference type="InterPro" id="IPR040256">
    <property type="entry name" value="At4g02000-like"/>
</dbReference>
<evidence type="ECO:0000313" key="1">
    <source>
        <dbReference type="EMBL" id="ESW29567.1"/>
    </source>
</evidence>
<dbReference type="STRING" id="3885.V7CH85"/>
<dbReference type="eggNOG" id="KOG1075">
    <property type="taxonomic scope" value="Eukaryota"/>
</dbReference>
<dbReference type="OrthoDB" id="1924068at2759"/>
<dbReference type="Gramene" id="ESW29567">
    <property type="protein sequence ID" value="ESW29567"/>
    <property type="gene ID" value="PHAVU_002G080500g"/>
</dbReference>
<dbReference type="EMBL" id="CM002289">
    <property type="protein sequence ID" value="ESW29567.1"/>
    <property type="molecule type" value="Genomic_DNA"/>
</dbReference>
<sequence>MKSTKTQVWVRIYNLPLEYWRPRAIFSIIRGRDTTLSLDDHAMRKNRGMFARVLMDIDLLSPLPDYLLVERPDFAFVAGVEYEWLPPFFFHCKMIGHELAKCRVIHDQGRVPGPQHKPSQKATSDERE</sequence>
<proteinExistence type="predicted"/>
<keyword evidence="2" id="KW-1185">Reference proteome</keyword>
<reference evidence="2" key="1">
    <citation type="journal article" date="2014" name="Nat. Genet.">
        <title>A reference genome for common bean and genome-wide analysis of dual domestications.</title>
        <authorList>
            <person name="Schmutz J."/>
            <person name="McClean P.E."/>
            <person name="Mamidi S."/>
            <person name="Wu G.A."/>
            <person name="Cannon S.B."/>
            <person name="Grimwood J."/>
            <person name="Jenkins J."/>
            <person name="Shu S."/>
            <person name="Song Q."/>
            <person name="Chavarro C."/>
            <person name="Torres-Torres M."/>
            <person name="Geffroy V."/>
            <person name="Moghaddam S.M."/>
            <person name="Gao D."/>
            <person name="Abernathy B."/>
            <person name="Barry K."/>
            <person name="Blair M."/>
            <person name="Brick M.A."/>
            <person name="Chovatia M."/>
            <person name="Gepts P."/>
            <person name="Goodstein D.M."/>
            <person name="Gonzales M."/>
            <person name="Hellsten U."/>
            <person name="Hyten D.L."/>
            <person name="Jia G."/>
            <person name="Kelly J.D."/>
            <person name="Kudrna D."/>
            <person name="Lee R."/>
            <person name="Richard M.M."/>
            <person name="Miklas P.N."/>
            <person name="Osorno J.M."/>
            <person name="Rodrigues J."/>
            <person name="Thareau V."/>
            <person name="Urrea C.A."/>
            <person name="Wang M."/>
            <person name="Yu Y."/>
            <person name="Zhang M."/>
            <person name="Wing R.A."/>
            <person name="Cregan P.B."/>
            <person name="Rokhsar D.S."/>
            <person name="Jackson S.A."/>
        </authorList>
    </citation>
    <scope>NUCLEOTIDE SEQUENCE [LARGE SCALE GENOMIC DNA]</scope>
    <source>
        <strain evidence="2">cv. G19833</strain>
    </source>
</reference>
<name>V7CH85_PHAVU</name>
<dbReference type="Proteomes" id="UP000000226">
    <property type="component" value="Chromosome 2"/>
</dbReference>
<organism evidence="1 2">
    <name type="scientific">Phaseolus vulgaris</name>
    <name type="common">Kidney bean</name>
    <name type="synonym">French bean</name>
    <dbReference type="NCBI Taxonomy" id="3885"/>
    <lineage>
        <taxon>Eukaryota</taxon>
        <taxon>Viridiplantae</taxon>
        <taxon>Streptophyta</taxon>
        <taxon>Embryophyta</taxon>
        <taxon>Tracheophyta</taxon>
        <taxon>Spermatophyta</taxon>
        <taxon>Magnoliopsida</taxon>
        <taxon>eudicotyledons</taxon>
        <taxon>Gunneridae</taxon>
        <taxon>Pentapetalae</taxon>
        <taxon>rosids</taxon>
        <taxon>fabids</taxon>
        <taxon>Fabales</taxon>
        <taxon>Fabaceae</taxon>
        <taxon>Papilionoideae</taxon>
        <taxon>50 kb inversion clade</taxon>
        <taxon>NPAAA clade</taxon>
        <taxon>indigoferoid/millettioid clade</taxon>
        <taxon>Phaseoleae</taxon>
        <taxon>Phaseolus</taxon>
    </lineage>
</organism>
<dbReference type="AlphaFoldDB" id="V7CH85"/>